<dbReference type="InterPro" id="IPR027417">
    <property type="entry name" value="P-loop_NTPase"/>
</dbReference>
<keyword evidence="2" id="KW-0547">Nucleotide-binding</keyword>
<dbReference type="GO" id="GO:0003677">
    <property type="term" value="F:DNA binding"/>
    <property type="evidence" value="ECO:0007669"/>
    <property type="project" value="UniProtKB-KW"/>
</dbReference>
<dbReference type="GO" id="GO:0004386">
    <property type="term" value="F:helicase activity"/>
    <property type="evidence" value="ECO:0007669"/>
    <property type="project" value="UniProtKB-KW"/>
</dbReference>
<keyword evidence="4 10" id="KW-0378">Hydrolase</keyword>
<keyword evidence="1" id="KW-0540">Nuclease</keyword>
<dbReference type="PANTHER" id="PTHR30591:SF1">
    <property type="entry name" value="RECBCD ENZYME SUBUNIT RECC"/>
    <property type="match status" value="1"/>
</dbReference>
<reference evidence="10" key="1">
    <citation type="submission" date="2019-05" db="EMBL/GenBank/DDBJ databases">
        <authorList>
            <consortium name="Pathogen Informatics"/>
        </authorList>
    </citation>
    <scope>NUCLEOTIDE SEQUENCE [LARGE SCALE GENOMIC DNA]</scope>
    <source>
        <strain evidence="10">NCTC12965</strain>
    </source>
</reference>
<dbReference type="AlphaFoldDB" id="A0A4U9VAR1"/>
<dbReference type="GO" id="GO:0005524">
    <property type="term" value="F:ATP binding"/>
    <property type="evidence" value="ECO:0007669"/>
    <property type="project" value="UniProtKB-KW"/>
</dbReference>
<evidence type="ECO:0000256" key="5">
    <source>
        <dbReference type="ARBA" id="ARBA00022806"/>
    </source>
</evidence>
<accession>A0A4U9VAR1</accession>
<evidence type="ECO:0000256" key="6">
    <source>
        <dbReference type="ARBA" id="ARBA00022839"/>
    </source>
</evidence>
<dbReference type="SUPFAM" id="SSF52540">
    <property type="entry name" value="P-loop containing nucleoside triphosphate hydrolases"/>
    <property type="match status" value="1"/>
</dbReference>
<sequence length="109" mass="12548">MPLCRQLLNSFFETDSETEEALALIEEQWQKVASFGLAARYPDAVPLTLLRDELAARLDQQRISQRFLAGQINFCTLMPMRSIPFKGGLPAGHERRCLPSYFCRRWVLT</sequence>
<keyword evidence="5" id="KW-0347">Helicase</keyword>
<dbReference type="EC" id="3.1.11.5" evidence="10"/>
<keyword evidence="3" id="KW-0227">DNA damage</keyword>
<evidence type="ECO:0000256" key="2">
    <source>
        <dbReference type="ARBA" id="ARBA00022741"/>
    </source>
</evidence>
<dbReference type="Gene3D" id="1.10.486.10">
    <property type="entry name" value="PCRA, domain 4"/>
    <property type="match status" value="1"/>
</dbReference>
<evidence type="ECO:0000256" key="9">
    <source>
        <dbReference type="ARBA" id="ARBA00023204"/>
    </source>
</evidence>
<evidence type="ECO:0000256" key="3">
    <source>
        <dbReference type="ARBA" id="ARBA00022763"/>
    </source>
</evidence>
<dbReference type="GO" id="GO:0006310">
    <property type="term" value="P:DNA recombination"/>
    <property type="evidence" value="ECO:0007669"/>
    <property type="project" value="TreeGrafter"/>
</dbReference>
<dbReference type="EMBL" id="CABEEZ010000097">
    <property type="protein sequence ID" value="VTR40164.1"/>
    <property type="molecule type" value="Genomic_DNA"/>
</dbReference>
<keyword evidence="9" id="KW-0234">DNA repair</keyword>
<name>A0A4U9VAR1_SERFO</name>
<proteinExistence type="predicted"/>
<evidence type="ECO:0000256" key="4">
    <source>
        <dbReference type="ARBA" id="ARBA00022801"/>
    </source>
</evidence>
<evidence type="ECO:0000313" key="10">
    <source>
        <dbReference type="EMBL" id="VTR40164.1"/>
    </source>
</evidence>
<dbReference type="GO" id="GO:0006281">
    <property type="term" value="P:DNA repair"/>
    <property type="evidence" value="ECO:0007669"/>
    <property type="project" value="UniProtKB-KW"/>
</dbReference>
<dbReference type="GO" id="GO:0008854">
    <property type="term" value="F:exodeoxyribonuclease V activity"/>
    <property type="evidence" value="ECO:0007669"/>
    <property type="project" value="UniProtKB-EC"/>
</dbReference>
<dbReference type="PANTHER" id="PTHR30591">
    <property type="entry name" value="RECBCD ENZYME SUBUNIT RECC"/>
    <property type="match status" value="1"/>
</dbReference>
<keyword evidence="7" id="KW-0067">ATP-binding</keyword>
<protein>
    <submittedName>
        <fullName evidence="10">Exodeoxyribonuclease V gamma chain</fullName>
        <ecNumber evidence="10">3.1.11.5</ecNumber>
    </submittedName>
</protein>
<organism evidence="10">
    <name type="scientific">Serratia fonticola</name>
    <dbReference type="NCBI Taxonomy" id="47917"/>
    <lineage>
        <taxon>Bacteria</taxon>
        <taxon>Pseudomonadati</taxon>
        <taxon>Pseudomonadota</taxon>
        <taxon>Gammaproteobacteria</taxon>
        <taxon>Enterobacterales</taxon>
        <taxon>Yersiniaceae</taxon>
        <taxon>Serratia</taxon>
    </lineage>
</organism>
<evidence type="ECO:0000256" key="8">
    <source>
        <dbReference type="ARBA" id="ARBA00023125"/>
    </source>
</evidence>
<evidence type="ECO:0000256" key="7">
    <source>
        <dbReference type="ARBA" id="ARBA00022840"/>
    </source>
</evidence>
<evidence type="ECO:0000256" key="1">
    <source>
        <dbReference type="ARBA" id="ARBA00022722"/>
    </source>
</evidence>
<keyword evidence="8" id="KW-0238">DNA-binding</keyword>
<keyword evidence="6" id="KW-0269">Exonuclease</keyword>
<gene>
    <name evidence="10" type="primary">recC_4</name>
    <name evidence="10" type="ORF">NCTC12965_04459</name>
</gene>